<dbReference type="EMBL" id="SSOD01000002">
    <property type="protein sequence ID" value="THF64285.1"/>
    <property type="molecule type" value="Genomic_DNA"/>
</dbReference>
<dbReference type="InterPro" id="IPR050134">
    <property type="entry name" value="NAD-dep_sirtuin_deacylases"/>
</dbReference>
<evidence type="ECO:0000259" key="5">
    <source>
        <dbReference type="PROSITE" id="PS50305"/>
    </source>
</evidence>
<feature type="domain" description="Deacetylase sirtuin-type" evidence="5">
    <location>
        <begin position="1"/>
        <end position="273"/>
    </location>
</feature>
<dbReference type="GO" id="GO:0017136">
    <property type="term" value="F:histone deacetylase activity, NAD-dependent"/>
    <property type="evidence" value="ECO:0007669"/>
    <property type="project" value="TreeGrafter"/>
</dbReference>
<keyword evidence="3" id="KW-0520">NAD</keyword>
<dbReference type="InterPro" id="IPR026591">
    <property type="entry name" value="Sirtuin_cat_small_dom_sf"/>
</dbReference>
<name>A0A4S4B0A1_9RHOO</name>
<proteinExistence type="predicted"/>
<dbReference type="PANTHER" id="PTHR11085">
    <property type="entry name" value="NAD-DEPENDENT PROTEIN DEACYLASE SIRTUIN-5, MITOCHONDRIAL-RELATED"/>
    <property type="match status" value="1"/>
</dbReference>
<dbReference type="Gene3D" id="3.30.1600.10">
    <property type="entry name" value="SIR2/SIRT2 'Small Domain"/>
    <property type="match status" value="1"/>
</dbReference>
<dbReference type="Pfam" id="PF02146">
    <property type="entry name" value="SIR2"/>
    <property type="match status" value="1"/>
</dbReference>
<keyword evidence="7" id="KW-1185">Reference proteome</keyword>
<reference evidence="6 7" key="1">
    <citation type="submission" date="2019-04" db="EMBL/GenBank/DDBJ databases">
        <title>Azoarcus rhizosphaerae sp. nov. isolated from rhizosphere of Ficus religiosa.</title>
        <authorList>
            <person name="Lin S.-Y."/>
            <person name="Hameed A."/>
            <person name="Hsu Y.-H."/>
            <person name="Young C.-C."/>
        </authorList>
    </citation>
    <scope>NUCLEOTIDE SEQUENCE [LARGE SCALE GENOMIC DNA]</scope>
    <source>
        <strain evidence="6 7">CC-YHH848</strain>
    </source>
</reference>
<accession>A0A4S4B0A1</accession>
<dbReference type="PANTHER" id="PTHR11085:SF4">
    <property type="entry name" value="NAD-DEPENDENT PROTEIN DEACYLASE"/>
    <property type="match status" value="1"/>
</dbReference>
<dbReference type="InterPro" id="IPR003000">
    <property type="entry name" value="Sirtuin"/>
</dbReference>
<protein>
    <recommendedName>
        <fullName evidence="1">protein acetyllysine N-acetyltransferase</fullName>
        <ecNumber evidence="1">2.3.1.286</ecNumber>
    </recommendedName>
</protein>
<evidence type="ECO:0000256" key="1">
    <source>
        <dbReference type="ARBA" id="ARBA00012928"/>
    </source>
</evidence>
<evidence type="ECO:0000256" key="3">
    <source>
        <dbReference type="ARBA" id="ARBA00023027"/>
    </source>
</evidence>
<dbReference type="GO" id="GO:0070403">
    <property type="term" value="F:NAD+ binding"/>
    <property type="evidence" value="ECO:0007669"/>
    <property type="project" value="InterPro"/>
</dbReference>
<sequence>MDDALRSAAQRAADLIAGADALIVTAGAGMGVDSGLPDFRGPEGFWNAYPALGRARLCFEEIANPQAFEDDPRLAWGFYGHRLNLYRQTVPHEGFRVLLDLAARLPHGAFVFTSNVDGQFQQAGFDEARIVECHGSIHHLQCLHTCGGYIWSADDLRPVIGEEDCRLVSPLPECPLCGTLARPNILMFGDWGWVDTRSYAQQQRFRRWRQEAGRPVVIEIGAGLTAPSVRHFGESQRCPLIRINPRDWPVQGRDQVALPMDGLAGLQAIAGLL</sequence>
<dbReference type="RefSeq" id="WP_136383474.1">
    <property type="nucleotide sequence ID" value="NZ_SSOD01000002.1"/>
</dbReference>
<evidence type="ECO:0000313" key="6">
    <source>
        <dbReference type="EMBL" id="THF64285.1"/>
    </source>
</evidence>
<keyword evidence="2" id="KW-0808">Transferase</keyword>
<gene>
    <name evidence="6" type="ORF">E6O51_02925</name>
</gene>
<evidence type="ECO:0000256" key="2">
    <source>
        <dbReference type="ARBA" id="ARBA00022679"/>
    </source>
</evidence>
<dbReference type="SUPFAM" id="SSF52467">
    <property type="entry name" value="DHS-like NAD/FAD-binding domain"/>
    <property type="match status" value="1"/>
</dbReference>
<dbReference type="AlphaFoldDB" id="A0A4S4B0A1"/>
<dbReference type="Gene3D" id="3.40.50.1220">
    <property type="entry name" value="TPP-binding domain"/>
    <property type="match status" value="1"/>
</dbReference>
<dbReference type="PROSITE" id="PS50305">
    <property type="entry name" value="SIRTUIN"/>
    <property type="match status" value="1"/>
</dbReference>
<dbReference type="EC" id="2.3.1.286" evidence="1"/>
<comment type="caution">
    <text evidence="4">Lacks conserved residue(s) required for the propagation of feature annotation.</text>
</comment>
<dbReference type="Proteomes" id="UP000307956">
    <property type="component" value="Unassembled WGS sequence"/>
</dbReference>
<dbReference type="InterPro" id="IPR029035">
    <property type="entry name" value="DHS-like_NAD/FAD-binding_dom"/>
</dbReference>
<dbReference type="InterPro" id="IPR026590">
    <property type="entry name" value="Ssirtuin_cat_dom"/>
</dbReference>
<dbReference type="OrthoDB" id="9800582at2"/>
<organism evidence="6 7">
    <name type="scientific">Pseudothauera rhizosphaerae</name>
    <dbReference type="NCBI Taxonomy" id="2565932"/>
    <lineage>
        <taxon>Bacteria</taxon>
        <taxon>Pseudomonadati</taxon>
        <taxon>Pseudomonadota</taxon>
        <taxon>Betaproteobacteria</taxon>
        <taxon>Rhodocyclales</taxon>
        <taxon>Zoogloeaceae</taxon>
        <taxon>Pseudothauera</taxon>
    </lineage>
</organism>
<evidence type="ECO:0000313" key="7">
    <source>
        <dbReference type="Proteomes" id="UP000307956"/>
    </source>
</evidence>
<evidence type="ECO:0000256" key="4">
    <source>
        <dbReference type="PROSITE-ProRule" id="PRU00236"/>
    </source>
</evidence>
<comment type="caution">
    <text evidence="6">The sequence shown here is derived from an EMBL/GenBank/DDBJ whole genome shotgun (WGS) entry which is preliminary data.</text>
</comment>